<dbReference type="Gene3D" id="2.30.30.40">
    <property type="entry name" value="SH3 Domains"/>
    <property type="match status" value="1"/>
</dbReference>
<proteinExistence type="predicted"/>
<feature type="non-terminal residue" evidence="4">
    <location>
        <position position="159"/>
    </location>
</feature>
<evidence type="ECO:0000313" key="5">
    <source>
        <dbReference type="Proteomes" id="UP000601435"/>
    </source>
</evidence>
<sequence>FGGTFEHCLSFEVGEEFRVLRWSKAGWWWAKKIKGGQQGWIYSAQMGPKMCTECREKVNNLKEMKPSEIEEGPQLPTAEELDRFGEEEEGLWPPLPPMDGPTEVWPPLPPGSPPKGPAADPSRREDDAFEVDYAQTLSFRGDGRVVPKPQDFDHMMRQA</sequence>
<dbReference type="Proteomes" id="UP000601435">
    <property type="component" value="Unassembled WGS sequence"/>
</dbReference>
<feature type="domain" description="SH3" evidence="3">
    <location>
        <begin position="9"/>
        <end position="41"/>
    </location>
</feature>
<gene>
    <name evidence="4" type="ORF">SNEC2469_LOCUS20505</name>
</gene>
<feature type="non-terminal residue" evidence="4">
    <location>
        <position position="1"/>
    </location>
</feature>
<dbReference type="InterPro" id="IPR001452">
    <property type="entry name" value="SH3_domain"/>
</dbReference>
<evidence type="ECO:0000313" key="4">
    <source>
        <dbReference type="EMBL" id="CAE7710515.1"/>
    </source>
</evidence>
<feature type="region of interest" description="Disordered" evidence="2">
    <location>
        <begin position="62"/>
        <end position="159"/>
    </location>
</feature>
<protein>
    <recommendedName>
        <fullName evidence="3">SH3 domain-containing protein</fullName>
    </recommendedName>
</protein>
<feature type="compositionally biased region" description="Pro residues" evidence="2">
    <location>
        <begin position="93"/>
        <end position="116"/>
    </location>
</feature>
<reference evidence="4" key="1">
    <citation type="submission" date="2021-02" db="EMBL/GenBank/DDBJ databases">
        <authorList>
            <person name="Dougan E. K."/>
            <person name="Rhodes N."/>
            <person name="Thang M."/>
            <person name="Chan C."/>
        </authorList>
    </citation>
    <scope>NUCLEOTIDE SEQUENCE</scope>
</reference>
<keyword evidence="1" id="KW-0728">SH3 domain</keyword>
<dbReference type="OrthoDB" id="438640at2759"/>
<dbReference type="EMBL" id="CAJNJA010035727">
    <property type="protein sequence ID" value="CAE7710515.1"/>
    <property type="molecule type" value="Genomic_DNA"/>
</dbReference>
<dbReference type="InterPro" id="IPR036028">
    <property type="entry name" value="SH3-like_dom_sf"/>
</dbReference>
<dbReference type="SUPFAM" id="SSF50044">
    <property type="entry name" value="SH3-domain"/>
    <property type="match status" value="1"/>
</dbReference>
<feature type="compositionally biased region" description="Basic and acidic residues" evidence="2">
    <location>
        <begin position="141"/>
        <end position="159"/>
    </location>
</feature>
<evidence type="ECO:0000256" key="2">
    <source>
        <dbReference type="SAM" id="MobiDB-lite"/>
    </source>
</evidence>
<dbReference type="AlphaFoldDB" id="A0A812WWA2"/>
<accession>A0A812WWA2</accession>
<name>A0A812WWA2_9DINO</name>
<evidence type="ECO:0000256" key="1">
    <source>
        <dbReference type="ARBA" id="ARBA00022443"/>
    </source>
</evidence>
<dbReference type="Pfam" id="PF00018">
    <property type="entry name" value="SH3_1"/>
    <property type="match status" value="1"/>
</dbReference>
<organism evidence="4 5">
    <name type="scientific">Symbiodinium necroappetens</name>
    <dbReference type="NCBI Taxonomy" id="1628268"/>
    <lineage>
        <taxon>Eukaryota</taxon>
        <taxon>Sar</taxon>
        <taxon>Alveolata</taxon>
        <taxon>Dinophyceae</taxon>
        <taxon>Suessiales</taxon>
        <taxon>Symbiodiniaceae</taxon>
        <taxon>Symbiodinium</taxon>
    </lineage>
</organism>
<evidence type="ECO:0000259" key="3">
    <source>
        <dbReference type="Pfam" id="PF00018"/>
    </source>
</evidence>
<comment type="caution">
    <text evidence="4">The sequence shown here is derived from an EMBL/GenBank/DDBJ whole genome shotgun (WGS) entry which is preliminary data.</text>
</comment>
<keyword evidence="5" id="KW-1185">Reference proteome</keyword>